<keyword evidence="2" id="KW-1185">Reference proteome</keyword>
<dbReference type="Proteomes" id="UP000288052">
    <property type="component" value="Unassembled WGS sequence"/>
</dbReference>
<accession>A0A430FAF2</accession>
<comment type="caution">
    <text evidence="1">The sequence shown here is derived from an EMBL/GenBank/DDBJ whole genome shotgun (WGS) entry which is preliminary data.</text>
</comment>
<protein>
    <submittedName>
        <fullName evidence="1">Uncharacterized protein</fullName>
    </submittedName>
</protein>
<sequence length="112" mass="12790">MNTTNTPTLNNEHADFRLDPDALAYHPDTRAYMSRSDLENDVRGALDPDAWNSEDTYETTVEAVTDHFSHWIDYAAGTWEGTDIIGNLDTVNPDDFWTIVARLDTDRTPRKE</sequence>
<dbReference type="AlphaFoldDB" id="A0A430FAF2"/>
<evidence type="ECO:0000313" key="2">
    <source>
        <dbReference type="Proteomes" id="UP000288052"/>
    </source>
</evidence>
<reference evidence="1 2" key="1">
    <citation type="submission" date="2018-09" db="EMBL/GenBank/DDBJ databases">
        <title>Characterization of the phylogenetic diversity of five novel species belonging to the genus Bifidobacterium.</title>
        <authorList>
            <person name="Lugli G.A."/>
            <person name="Duranti S."/>
            <person name="Milani C."/>
        </authorList>
    </citation>
    <scope>NUCLEOTIDE SEQUENCE [LARGE SCALE GENOMIC DNA]</scope>
    <source>
        <strain evidence="1 2">2020B</strain>
    </source>
</reference>
<dbReference type="RefSeq" id="WP_126031315.1">
    <property type="nucleotide sequence ID" value="NZ_QXGI01000001.1"/>
</dbReference>
<name>A0A430FAF2_9BIFI</name>
<proteinExistence type="predicted"/>
<organism evidence="1 2">
    <name type="scientific">Bifidobacterium castoris</name>
    <dbReference type="NCBI Taxonomy" id="2306972"/>
    <lineage>
        <taxon>Bacteria</taxon>
        <taxon>Bacillati</taxon>
        <taxon>Actinomycetota</taxon>
        <taxon>Actinomycetes</taxon>
        <taxon>Bifidobacteriales</taxon>
        <taxon>Bifidobacteriaceae</taxon>
        <taxon>Bifidobacterium</taxon>
    </lineage>
</organism>
<gene>
    <name evidence="1" type="ORF">D2E22_0264</name>
</gene>
<evidence type="ECO:0000313" key="1">
    <source>
        <dbReference type="EMBL" id="RSX49803.1"/>
    </source>
</evidence>
<dbReference type="EMBL" id="QXGI01000001">
    <property type="protein sequence ID" value="RSX49803.1"/>
    <property type="molecule type" value="Genomic_DNA"/>
</dbReference>